<dbReference type="Gene3D" id="3.30.200.20">
    <property type="entry name" value="Phosphorylase Kinase, domain 1"/>
    <property type="match status" value="1"/>
</dbReference>
<proteinExistence type="predicted"/>
<accession>A0A1I8INU2</accession>
<keyword evidence="3" id="KW-0547">Nucleotide-binding</keyword>
<organism evidence="7 8">
    <name type="scientific">Macrostomum lignano</name>
    <dbReference type="NCBI Taxonomy" id="282301"/>
    <lineage>
        <taxon>Eukaryota</taxon>
        <taxon>Metazoa</taxon>
        <taxon>Spiralia</taxon>
        <taxon>Lophotrochozoa</taxon>
        <taxon>Platyhelminthes</taxon>
        <taxon>Rhabditophora</taxon>
        <taxon>Macrostomorpha</taxon>
        <taxon>Macrostomida</taxon>
        <taxon>Macrostomidae</taxon>
        <taxon>Macrostomum</taxon>
    </lineage>
</organism>
<dbReference type="InterPro" id="IPR000719">
    <property type="entry name" value="Prot_kinase_dom"/>
</dbReference>
<feature type="domain" description="Protein kinase" evidence="6">
    <location>
        <begin position="1"/>
        <end position="194"/>
    </location>
</feature>
<dbReference type="WBParaSite" id="maker-uti_cns_0014828-snap-gene-0.2-mRNA-1">
    <property type="protein sequence ID" value="maker-uti_cns_0014828-snap-gene-0.2-mRNA-1"/>
    <property type="gene ID" value="maker-uti_cns_0014828-snap-gene-0.2"/>
</dbReference>
<keyword evidence="7" id="KW-1185">Reference proteome</keyword>
<dbReference type="Pfam" id="PF00069">
    <property type="entry name" value="Pkinase"/>
    <property type="match status" value="1"/>
</dbReference>
<evidence type="ECO:0000313" key="8">
    <source>
        <dbReference type="WBParaSite" id="maker-uti_cns_0014828-snap-gene-0.2-mRNA-1"/>
    </source>
</evidence>
<dbReference type="InterPro" id="IPR011009">
    <property type="entry name" value="Kinase-like_dom_sf"/>
</dbReference>
<sequence>MKIYLLCDLMQTDLHKIIVSPQSLPKVPALANILHRDIKPGNLLVNSDCKLKICDPLASPDCTIPILRVAKVVTQYYRAPELLMGAQEYTEAIDIWSAGCILAELLSRSILFQASSPLSQLDLILDLLGTPDPSDLLTACTAARRHVLRQKLASKLWQTSRTVSEEGLHLLQQLLRFNPKHRISAAAALSHPYLSGARIRYHSCMCTCCNRGSDSIDSGTPASPRRYEHASDFAEPVHLPSAPGEIDGRLAQEATVTDSKEAAARLQELARQINSADSRNLCAPLRINRRAVNYRAFVKSAVAQVSERAPSPHRWEKH</sequence>
<keyword evidence="4" id="KW-0418">Kinase</keyword>
<evidence type="ECO:0000256" key="4">
    <source>
        <dbReference type="ARBA" id="ARBA00022777"/>
    </source>
</evidence>
<evidence type="ECO:0000256" key="1">
    <source>
        <dbReference type="ARBA" id="ARBA00022527"/>
    </source>
</evidence>
<keyword evidence="1" id="KW-0723">Serine/threonine-protein kinase</keyword>
<dbReference type="SMART" id="SM00220">
    <property type="entry name" value="S_TKc"/>
    <property type="match status" value="1"/>
</dbReference>
<dbReference type="PROSITE" id="PS50011">
    <property type="entry name" value="PROTEIN_KINASE_DOM"/>
    <property type="match status" value="1"/>
</dbReference>
<keyword evidence="2" id="KW-0808">Transferase</keyword>
<dbReference type="Gene3D" id="1.10.510.10">
    <property type="entry name" value="Transferase(Phosphotransferase) domain 1"/>
    <property type="match status" value="1"/>
</dbReference>
<protein>
    <submittedName>
        <fullName evidence="8">Protein kinase domain-containing protein</fullName>
    </submittedName>
</protein>
<evidence type="ECO:0000259" key="6">
    <source>
        <dbReference type="PROSITE" id="PS50011"/>
    </source>
</evidence>
<reference evidence="8" key="1">
    <citation type="submission" date="2016-11" db="UniProtKB">
        <authorList>
            <consortium name="WormBaseParasite"/>
        </authorList>
    </citation>
    <scope>IDENTIFICATION</scope>
</reference>
<dbReference type="GO" id="GO:0004674">
    <property type="term" value="F:protein serine/threonine kinase activity"/>
    <property type="evidence" value="ECO:0007669"/>
    <property type="project" value="UniProtKB-KW"/>
</dbReference>
<dbReference type="FunFam" id="1.10.510.10:FF:000624">
    <property type="entry name" value="Mitogen-activated protein kinase"/>
    <property type="match status" value="1"/>
</dbReference>
<dbReference type="AlphaFoldDB" id="A0A1I8INU2"/>
<dbReference type="InterPro" id="IPR050117">
    <property type="entry name" value="MAPK"/>
</dbReference>
<dbReference type="InterPro" id="IPR008271">
    <property type="entry name" value="Ser/Thr_kinase_AS"/>
</dbReference>
<dbReference type="PROSITE" id="PS00108">
    <property type="entry name" value="PROTEIN_KINASE_ST"/>
    <property type="match status" value="1"/>
</dbReference>
<dbReference type="SUPFAM" id="SSF56112">
    <property type="entry name" value="Protein kinase-like (PK-like)"/>
    <property type="match status" value="1"/>
</dbReference>
<evidence type="ECO:0000313" key="7">
    <source>
        <dbReference type="Proteomes" id="UP000095280"/>
    </source>
</evidence>
<evidence type="ECO:0000256" key="3">
    <source>
        <dbReference type="ARBA" id="ARBA00022741"/>
    </source>
</evidence>
<keyword evidence="5" id="KW-0067">ATP-binding</keyword>
<name>A0A1I8INU2_9PLAT</name>
<evidence type="ECO:0000256" key="5">
    <source>
        <dbReference type="ARBA" id="ARBA00022840"/>
    </source>
</evidence>
<dbReference type="Proteomes" id="UP000095280">
    <property type="component" value="Unplaced"/>
</dbReference>
<evidence type="ECO:0000256" key="2">
    <source>
        <dbReference type="ARBA" id="ARBA00022679"/>
    </source>
</evidence>
<dbReference type="GO" id="GO:0005524">
    <property type="term" value="F:ATP binding"/>
    <property type="evidence" value="ECO:0007669"/>
    <property type="project" value="UniProtKB-KW"/>
</dbReference>
<dbReference type="PANTHER" id="PTHR24055">
    <property type="entry name" value="MITOGEN-ACTIVATED PROTEIN KINASE"/>
    <property type="match status" value="1"/>
</dbReference>